<name>A0ABW0HTA3_9BACL</name>
<evidence type="ECO:0000313" key="2">
    <source>
        <dbReference type="Proteomes" id="UP001596113"/>
    </source>
</evidence>
<dbReference type="RefSeq" id="WP_378132792.1">
    <property type="nucleotide sequence ID" value="NZ_JBHSMI010000023.1"/>
</dbReference>
<reference evidence="2" key="1">
    <citation type="journal article" date="2019" name="Int. J. Syst. Evol. Microbiol.">
        <title>The Global Catalogue of Microorganisms (GCM) 10K type strain sequencing project: providing services to taxonomists for standard genome sequencing and annotation.</title>
        <authorList>
            <consortium name="The Broad Institute Genomics Platform"/>
            <consortium name="The Broad Institute Genome Sequencing Center for Infectious Disease"/>
            <person name="Wu L."/>
            <person name="Ma J."/>
        </authorList>
    </citation>
    <scope>NUCLEOTIDE SEQUENCE [LARGE SCALE GENOMIC DNA]</scope>
    <source>
        <strain evidence="2">CGMCC 1.18575</strain>
    </source>
</reference>
<evidence type="ECO:0008006" key="3">
    <source>
        <dbReference type="Google" id="ProtNLM"/>
    </source>
</evidence>
<sequence length="341" mass="40138">MMKSLKIDYYHDAYSTEAVNCIDQPIAGAAGNFNYHNFFYYCFYLTLHKNWGFAQNKDFVETRNQILNKMGLTLKYCLIEDPNELLSSIHNLLDNNCPVVIVPKRRTLPYDYTYGDLNVNIMHGVLFTDYDLNRSVFVVRDVAHIELSGAKYAGTGYGLFKLWLSEEIVRDIWLKTNEIYRKEDLYFLNKILFIEKNRSSKINSFSELIEDFIENFNFSHNNFANAIADCSVEDFLDNGFVANLRNTYQLSMTVVFDVLEKSFESLSQNIEERKTFHEFKDKYLRSRYLLISKLHAAALRNKFIESDEKKKIINEILKNDNELYLLINELYIRDKKKIQGD</sequence>
<evidence type="ECO:0000313" key="1">
    <source>
        <dbReference type="EMBL" id="MFC5403441.1"/>
    </source>
</evidence>
<dbReference type="Proteomes" id="UP001596113">
    <property type="component" value="Unassembled WGS sequence"/>
</dbReference>
<keyword evidence="2" id="KW-1185">Reference proteome</keyword>
<organism evidence="1 2">
    <name type="scientific">Cohnella soli</name>
    <dbReference type="NCBI Taxonomy" id="425005"/>
    <lineage>
        <taxon>Bacteria</taxon>
        <taxon>Bacillati</taxon>
        <taxon>Bacillota</taxon>
        <taxon>Bacilli</taxon>
        <taxon>Bacillales</taxon>
        <taxon>Paenibacillaceae</taxon>
        <taxon>Cohnella</taxon>
    </lineage>
</organism>
<protein>
    <recommendedName>
        <fullName evidence="3">Butirosin biosynthesis protein H N-terminal domain-containing protein</fullName>
    </recommendedName>
</protein>
<dbReference type="EMBL" id="JBHSMI010000023">
    <property type="protein sequence ID" value="MFC5403441.1"/>
    <property type="molecule type" value="Genomic_DNA"/>
</dbReference>
<accession>A0ABW0HTA3</accession>
<comment type="caution">
    <text evidence="1">The sequence shown here is derived from an EMBL/GenBank/DDBJ whole genome shotgun (WGS) entry which is preliminary data.</text>
</comment>
<gene>
    <name evidence="1" type="ORF">ACFPOF_11930</name>
</gene>
<proteinExistence type="predicted"/>